<dbReference type="PANTHER" id="PTHR47129:SF1">
    <property type="entry name" value="NMRA-LIKE DOMAIN-CONTAINING PROTEIN"/>
    <property type="match status" value="1"/>
</dbReference>
<accession>A0ABR3GR66</accession>
<dbReference type="InterPro" id="IPR008030">
    <property type="entry name" value="NmrA-like"/>
</dbReference>
<name>A0ABR3GR66_9PEZI</name>
<evidence type="ECO:0000259" key="1">
    <source>
        <dbReference type="Pfam" id="PF05368"/>
    </source>
</evidence>
<gene>
    <name evidence="2" type="ORF">Q9L58_002638</name>
</gene>
<sequence>MSIVVTGATGALGSAILKYLHKFNTDPESLKKIVGTTRDLRNVSEDLKATGIELRYADFDDDSHILEEAFAGAEKVLLISTDVFDNEKRIVQHKNAIDAVKRAGVGILYYTSFCSGGYENKSVSKVQQLHLETEEYIKRSGIHYTIIREGIYAEAFPLMLNWTPESTRVVVPGDGPVAWISRDELAEANARLLLSNAKEYRNATTVLTGPTTFTLRQIADLIPEVTGKPLAFEVSEQAYVQAALKAGQNEKIVEAFVTIYKALEAGEGDIVDPLVEELLGRKPTSAKEKIRELLENR</sequence>
<dbReference type="SUPFAM" id="SSF51735">
    <property type="entry name" value="NAD(P)-binding Rossmann-fold domains"/>
    <property type="match status" value="1"/>
</dbReference>
<proteinExistence type="predicted"/>
<dbReference type="Proteomes" id="UP001447188">
    <property type="component" value="Unassembled WGS sequence"/>
</dbReference>
<dbReference type="EMBL" id="JBBBZM010000023">
    <property type="protein sequence ID" value="KAL0638333.1"/>
    <property type="molecule type" value="Genomic_DNA"/>
</dbReference>
<dbReference type="InterPro" id="IPR052718">
    <property type="entry name" value="NmrA-type_oxidoreductase"/>
</dbReference>
<dbReference type="Gene3D" id="3.90.25.10">
    <property type="entry name" value="UDP-galactose 4-epimerase, domain 1"/>
    <property type="match status" value="1"/>
</dbReference>
<dbReference type="Pfam" id="PF05368">
    <property type="entry name" value="NmrA"/>
    <property type="match status" value="1"/>
</dbReference>
<dbReference type="Gene3D" id="3.40.50.720">
    <property type="entry name" value="NAD(P)-binding Rossmann-like Domain"/>
    <property type="match status" value="1"/>
</dbReference>
<evidence type="ECO:0000313" key="3">
    <source>
        <dbReference type="Proteomes" id="UP001447188"/>
    </source>
</evidence>
<evidence type="ECO:0000313" key="2">
    <source>
        <dbReference type="EMBL" id="KAL0638333.1"/>
    </source>
</evidence>
<organism evidence="2 3">
    <name type="scientific">Discina gigas</name>
    <dbReference type="NCBI Taxonomy" id="1032678"/>
    <lineage>
        <taxon>Eukaryota</taxon>
        <taxon>Fungi</taxon>
        <taxon>Dikarya</taxon>
        <taxon>Ascomycota</taxon>
        <taxon>Pezizomycotina</taxon>
        <taxon>Pezizomycetes</taxon>
        <taxon>Pezizales</taxon>
        <taxon>Discinaceae</taxon>
        <taxon>Discina</taxon>
    </lineage>
</organism>
<feature type="domain" description="NmrA-like" evidence="1">
    <location>
        <begin position="3"/>
        <end position="261"/>
    </location>
</feature>
<dbReference type="InterPro" id="IPR036291">
    <property type="entry name" value="NAD(P)-bd_dom_sf"/>
</dbReference>
<keyword evidence="3" id="KW-1185">Reference proteome</keyword>
<dbReference type="PANTHER" id="PTHR47129">
    <property type="entry name" value="QUINONE OXIDOREDUCTASE 2"/>
    <property type="match status" value="1"/>
</dbReference>
<comment type="caution">
    <text evidence="2">The sequence shown here is derived from an EMBL/GenBank/DDBJ whole genome shotgun (WGS) entry which is preliminary data.</text>
</comment>
<protein>
    <recommendedName>
        <fullName evidence="1">NmrA-like domain-containing protein</fullName>
    </recommendedName>
</protein>
<reference evidence="2 3" key="1">
    <citation type="submission" date="2024-02" db="EMBL/GenBank/DDBJ databases">
        <title>Discinaceae phylogenomics.</title>
        <authorList>
            <person name="Dirks A.C."/>
            <person name="James T.Y."/>
        </authorList>
    </citation>
    <scope>NUCLEOTIDE SEQUENCE [LARGE SCALE GENOMIC DNA]</scope>
    <source>
        <strain evidence="2 3">ACD0624</strain>
    </source>
</reference>